<dbReference type="NCBIfam" id="TIGR00318">
    <property type="entry name" value="cyaB"/>
    <property type="match status" value="1"/>
</dbReference>
<evidence type="ECO:0000313" key="2">
    <source>
        <dbReference type="EMBL" id="QDV27564.1"/>
    </source>
</evidence>
<dbReference type="InterPro" id="IPR023577">
    <property type="entry name" value="CYTH_domain"/>
</dbReference>
<evidence type="ECO:0000259" key="1">
    <source>
        <dbReference type="PROSITE" id="PS51707"/>
    </source>
</evidence>
<evidence type="ECO:0000313" key="3">
    <source>
        <dbReference type="Proteomes" id="UP000318017"/>
    </source>
</evidence>
<reference evidence="2 3" key="1">
    <citation type="submission" date="2019-02" db="EMBL/GenBank/DDBJ databases">
        <title>Deep-cultivation of Planctomycetes and their phenomic and genomic characterization uncovers novel biology.</title>
        <authorList>
            <person name="Wiegand S."/>
            <person name="Jogler M."/>
            <person name="Boedeker C."/>
            <person name="Pinto D."/>
            <person name="Vollmers J."/>
            <person name="Rivas-Marin E."/>
            <person name="Kohn T."/>
            <person name="Peeters S.H."/>
            <person name="Heuer A."/>
            <person name="Rast P."/>
            <person name="Oberbeckmann S."/>
            <person name="Bunk B."/>
            <person name="Jeske O."/>
            <person name="Meyerdierks A."/>
            <person name="Storesund J.E."/>
            <person name="Kallscheuer N."/>
            <person name="Luecker S."/>
            <person name="Lage O.M."/>
            <person name="Pohl T."/>
            <person name="Merkel B.J."/>
            <person name="Hornburger P."/>
            <person name="Mueller R.-W."/>
            <person name="Bruemmer F."/>
            <person name="Labrenz M."/>
            <person name="Spormann A.M."/>
            <person name="Op den Camp H."/>
            <person name="Overmann J."/>
            <person name="Amann R."/>
            <person name="Jetten M.S.M."/>
            <person name="Mascher T."/>
            <person name="Medema M.H."/>
            <person name="Devos D.P."/>
            <person name="Kaster A.-K."/>
            <person name="Ovreas L."/>
            <person name="Rohde M."/>
            <person name="Galperin M.Y."/>
            <person name="Jogler C."/>
        </authorList>
    </citation>
    <scope>NUCLEOTIDE SEQUENCE [LARGE SCALE GENOMIC DNA]</scope>
    <source>
        <strain evidence="2 3">Q31a</strain>
    </source>
</reference>
<sequence length="198" mass="22550">MTQTWEVEQKFEVSDVAAVLAAIERVGLQEYATEQHVDTYFRHPCRDFRQTDEAFRLRLVNDQACATYKGPRLPGKVKSRPEIELAIDSSEQSQWRAMLERLGFQALPEVRKTRRIFSLPKQQATIESPQIDWQGVVVAVDDVEQLGHFAEVELLVTDQEHIAASRDRIAARAIEIGLCNVQPRSYLSQLLSVLGEES</sequence>
<organism evidence="2 3">
    <name type="scientific">Aureliella helgolandensis</name>
    <dbReference type="NCBI Taxonomy" id="2527968"/>
    <lineage>
        <taxon>Bacteria</taxon>
        <taxon>Pseudomonadati</taxon>
        <taxon>Planctomycetota</taxon>
        <taxon>Planctomycetia</taxon>
        <taxon>Pirellulales</taxon>
        <taxon>Pirellulaceae</taxon>
        <taxon>Aureliella</taxon>
    </lineage>
</organism>
<dbReference type="InterPro" id="IPR033469">
    <property type="entry name" value="CYTH-like_dom_sf"/>
</dbReference>
<gene>
    <name evidence="2" type="ORF">Q31a_59530</name>
</gene>
<dbReference type="PROSITE" id="PS51707">
    <property type="entry name" value="CYTH"/>
    <property type="match status" value="1"/>
</dbReference>
<dbReference type="OrthoDB" id="269802at2"/>
<protein>
    <submittedName>
        <fullName evidence="2">CYTH domain protein</fullName>
    </submittedName>
</protein>
<dbReference type="AlphaFoldDB" id="A0A518GG40"/>
<dbReference type="InterPro" id="IPR008173">
    <property type="entry name" value="Adenylyl_cyclase_CyaB"/>
</dbReference>
<keyword evidence="3" id="KW-1185">Reference proteome</keyword>
<dbReference type="Gene3D" id="2.40.320.10">
    <property type="entry name" value="Hypothetical Protein Pfu-838710-001"/>
    <property type="match status" value="1"/>
</dbReference>
<dbReference type="KEGG" id="ahel:Q31a_59530"/>
<dbReference type="EMBL" id="CP036298">
    <property type="protein sequence ID" value="QDV27564.1"/>
    <property type="molecule type" value="Genomic_DNA"/>
</dbReference>
<dbReference type="RefSeq" id="WP_145085142.1">
    <property type="nucleotide sequence ID" value="NZ_CP036298.1"/>
</dbReference>
<feature type="domain" description="CYTH" evidence="1">
    <location>
        <begin position="4"/>
        <end position="192"/>
    </location>
</feature>
<dbReference type="PANTHER" id="PTHR21028:SF2">
    <property type="entry name" value="CYTH DOMAIN-CONTAINING PROTEIN"/>
    <property type="match status" value="1"/>
</dbReference>
<name>A0A518GG40_9BACT</name>
<dbReference type="Proteomes" id="UP000318017">
    <property type="component" value="Chromosome"/>
</dbReference>
<dbReference type="PANTHER" id="PTHR21028">
    <property type="entry name" value="SI:CH211-156B7.4"/>
    <property type="match status" value="1"/>
</dbReference>
<accession>A0A518GG40</accession>
<proteinExistence type="predicted"/>
<dbReference type="SUPFAM" id="SSF55154">
    <property type="entry name" value="CYTH-like phosphatases"/>
    <property type="match status" value="1"/>
</dbReference>
<dbReference type="Pfam" id="PF01928">
    <property type="entry name" value="CYTH"/>
    <property type="match status" value="1"/>
</dbReference>
<dbReference type="CDD" id="cd07890">
    <property type="entry name" value="CYTH-like_AC_IV-like"/>
    <property type="match status" value="1"/>
</dbReference>
<dbReference type="SMART" id="SM01118">
    <property type="entry name" value="CYTH"/>
    <property type="match status" value="1"/>
</dbReference>